<keyword evidence="3" id="KW-1185">Reference proteome</keyword>
<dbReference type="InterPro" id="IPR008503">
    <property type="entry name" value="Asp_endopeptidase"/>
</dbReference>
<evidence type="ECO:0000313" key="2">
    <source>
        <dbReference type="EMBL" id="AXV06922.1"/>
    </source>
</evidence>
<dbReference type="EMBL" id="CP031165">
    <property type="protein sequence ID" value="AXV06922.1"/>
    <property type="molecule type" value="Genomic_DNA"/>
</dbReference>
<feature type="domain" description="Retropepsin-like aspartic endopeptidase" evidence="1">
    <location>
        <begin position="14"/>
        <end position="143"/>
    </location>
</feature>
<dbReference type="Gene3D" id="2.40.70.10">
    <property type="entry name" value="Acid Proteases"/>
    <property type="match status" value="1"/>
</dbReference>
<accession>A0A346XXH5</accession>
<dbReference type="KEGG" id="euz:DVS28_a2240"/>
<dbReference type="PANTHER" id="PTHR38037">
    <property type="entry name" value="ZN_PROTEASE DOMAIN-CONTAINING PROTEIN"/>
    <property type="match status" value="1"/>
</dbReference>
<protein>
    <recommendedName>
        <fullName evidence="1">Retropepsin-like aspartic endopeptidase domain-containing protein</fullName>
    </recommendedName>
</protein>
<dbReference type="Proteomes" id="UP000264006">
    <property type="component" value="Chromosome"/>
</dbReference>
<proteinExistence type="predicted"/>
<reference evidence="2 3" key="1">
    <citation type="submission" date="2018-09" db="EMBL/GenBank/DDBJ databases">
        <title>Complete genome sequence of Euzebya sp. DY32-46 isolated from seawater of Pacific Ocean.</title>
        <authorList>
            <person name="Xu L."/>
            <person name="Wu Y.-H."/>
            <person name="Xu X.-W."/>
        </authorList>
    </citation>
    <scope>NUCLEOTIDE SEQUENCE [LARGE SCALE GENOMIC DNA]</scope>
    <source>
        <strain evidence="2 3">DY32-46</strain>
    </source>
</reference>
<dbReference type="Pfam" id="PF05618">
    <property type="entry name" value="Zn_protease"/>
    <property type="match status" value="1"/>
</dbReference>
<name>A0A346XXH5_9ACTN</name>
<evidence type="ECO:0000259" key="1">
    <source>
        <dbReference type="Pfam" id="PF05618"/>
    </source>
</evidence>
<dbReference type="RefSeq" id="WP_216826555.1">
    <property type="nucleotide sequence ID" value="NZ_CP031165.1"/>
</dbReference>
<dbReference type="AlphaFoldDB" id="A0A346XXH5"/>
<evidence type="ECO:0000313" key="3">
    <source>
        <dbReference type="Proteomes" id="UP000264006"/>
    </source>
</evidence>
<gene>
    <name evidence="2" type="ORF">DVS28_a2240</name>
</gene>
<sequence>MSIEHTGRLTSGLVIGWREWVRLPDLDIVVKAKVDTGARTSAIHATDIERHDDVMHFTVHPHQRDDDDEVRVTAPLVDVREVRSSSGATSERFVVRTPVTLHRRRWLIELTLASRDDMGFRMLLGRTAVRGRFLVDPGVSYLAGDGNRPDREM</sequence>
<dbReference type="InterPro" id="IPR021109">
    <property type="entry name" value="Peptidase_aspartic_dom_sf"/>
</dbReference>
<dbReference type="SUPFAM" id="SSF50630">
    <property type="entry name" value="Acid proteases"/>
    <property type="match status" value="1"/>
</dbReference>
<dbReference type="PANTHER" id="PTHR38037:SF1">
    <property type="entry name" value="ATP-DEPENDENT ZINC PROTEASE DOMAIN-CONTAINING PROTEIN-RELATED"/>
    <property type="match status" value="1"/>
</dbReference>
<organism evidence="2 3">
    <name type="scientific">Euzebya pacifica</name>
    <dbReference type="NCBI Taxonomy" id="1608957"/>
    <lineage>
        <taxon>Bacteria</taxon>
        <taxon>Bacillati</taxon>
        <taxon>Actinomycetota</taxon>
        <taxon>Nitriliruptoria</taxon>
        <taxon>Euzebyales</taxon>
    </lineage>
</organism>